<protein>
    <submittedName>
        <fullName evidence="1">Uncharacterized protein</fullName>
    </submittedName>
</protein>
<comment type="caution">
    <text evidence="1">The sequence shown here is derived from an EMBL/GenBank/DDBJ whole genome shotgun (WGS) entry which is preliminary data.</text>
</comment>
<sequence>MLPIASDNVYNCIVQFISDHPNLMQIFLHYPDITGSADMFNEFKENISTIAERNGKIVKTFSTCTYPLMCSVFLTKAGEVNLHQTK</sequence>
<reference evidence="1" key="1">
    <citation type="submission" date="2023-06" db="EMBL/GenBank/DDBJ databases">
        <title>Genomic analysis of the entomopathogenic nematode Steinernema hermaphroditum.</title>
        <authorList>
            <person name="Schwarz E.M."/>
            <person name="Heppert J.K."/>
            <person name="Baniya A."/>
            <person name="Schwartz H.T."/>
            <person name="Tan C.-H."/>
            <person name="Antoshechkin I."/>
            <person name="Sternberg P.W."/>
            <person name="Goodrich-Blair H."/>
            <person name="Dillman A.R."/>
        </authorList>
    </citation>
    <scope>NUCLEOTIDE SEQUENCE</scope>
    <source>
        <strain evidence="1">PS9179</strain>
        <tissue evidence="1">Whole animal</tissue>
    </source>
</reference>
<organism evidence="1 2">
    <name type="scientific">Steinernema hermaphroditum</name>
    <dbReference type="NCBI Taxonomy" id="289476"/>
    <lineage>
        <taxon>Eukaryota</taxon>
        <taxon>Metazoa</taxon>
        <taxon>Ecdysozoa</taxon>
        <taxon>Nematoda</taxon>
        <taxon>Chromadorea</taxon>
        <taxon>Rhabditida</taxon>
        <taxon>Tylenchina</taxon>
        <taxon>Panagrolaimomorpha</taxon>
        <taxon>Strongyloidoidea</taxon>
        <taxon>Steinernematidae</taxon>
        <taxon>Steinernema</taxon>
    </lineage>
</organism>
<name>A0AA39M3B3_9BILA</name>
<dbReference type="EMBL" id="JAUCMV010000002">
    <property type="protein sequence ID" value="KAK0420106.1"/>
    <property type="molecule type" value="Genomic_DNA"/>
</dbReference>
<gene>
    <name evidence="1" type="ORF">QR680_014518</name>
</gene>
<proteinExistence type="predicted"/>
<dbReference type="Proteomes" id="UP001175271">
    <property type="component" value="Unassembled WGS sequence"/>
</dbReference>
<keyword evidence="2" id="KW-1185">Reference proteome</keyword>
<dbReference type="AlphaFoldDB" id="A0AA39M3B3"/>
<accession>A0AA39M3B3</accession>
<evidence type="ECO:0000313" key="1">
    <source>
        <dbReference type="EMBL" id="KAK0420106.1"/>
    </source>
</evidence>
<evidence type="ECO:0000313" key="2">
    <source>
        <dbReference type="Proteomes" id="UP001175271"/>
    </source>
</evidence>